<evidence type="ECO:0000313" key="2">
    <source>
        <dbReference type="Proteomes" id="UP000070675"/>
    </source>
</evidence>
<organism evidence="1 2">
    <name type="scientific">Atopobium deltae</name>
    <dbReference type="NCBI Taxonomy" id="1393034"/>
    <lineage>
        <taxon>Bacteria</taxon>
        <taxon>Bacillati</taxon>
        <taxon>Actinomycetota</taxon>
        <taxon>Coriobacteriia</taxon>
        <taxon>Coriobacteriales</taxon>
        <taxon>Atopobiaceae</taxon>
        <taxon>Atopobium</taxon>
    </lineage>
</organism>
<evidence type="ECO:0000313" key="1">
    <source>
        <dbReference type="EMBL" id="KXB35308.1"/>
    </source>
</evidence>
<dbReference type="EMBL" id="LSCR01000005">
    <property type="protein sequence ID" value="KXB35308.1"/>
    <property type="molecule type" value="Genomic_DNA"/>
</dbReference>
<dbReference type="AlphaFoldDB" id="A0A133XWJ4"/>
<keyword evidence="2" id="KW-1185">Reference proteome</keyword>
<protein>
    <submittedName>
        <fullName evidence="1">Uncharacterized protein</fullName>
    </submittedName>
</protein>
<name>A0A133XWJ4_9ACTN</name>
<proteinExistence type="predicted"/>
<reference evidence="2" key="1">
    <citation type="submission" date="2016-01" db="EMBL/GenBank/DDBJ databases">
        <authorList>
            <person name="Mitreva M."/>
            <person name="Pepin K.H."/>
            <person name="Mihindukulasuriya K.A."/>
            <person name="Fulton R."/>
            <person name="Fronick C."/>
            <person name="O'Laughlin M."/>
            <person name="Miner T."/>
            <person name="Herter B."/>
            <person name="Rosa B.A."/>
            <person name="Cordes M."/>
            <person name="Tomlinson C."/>
            <person name="Wollam A."/>
            <person name="Palsikar V.B."/>
            <person name="Mardis E.R."/>
            <person name="Wilson R.K."/>
        </authorList>
    </citation>
    <scope>NUCLEOTIDE SEQUENCE [LARGE SCALE GENOMIC DNA]</scope>
    <source>
        <strain evidence="2">DNF00019</strain>
    </source>
</reference>
<accession>A0A133XWJ4</accession>
<sequence>MLTRRPTNPAPDNRAGEKTDPLNAFADALGKLSTAVFAEVFASGVADVFVCVFIDPPKTIC</sequence>
<gene>
    <name evidence="1" type="ORF">HMPREF3192_00389</name>
</gene>
<dbReference type="Proteomes" id="UP000070675">
    <property type="component" value="Unassembled WGS sequence"/>
</dbReference>
<dbReference type="STRING" id="1393034.HMPREF3192_00389"/>
<comment type="caution">
    <text evidence="1">The sequence shown here is derived from an EMBL/GenBank/DDBJ whole genome shotgun (WGS) entry which is preliminary data.</text>
</comment>